<accession>A0ABP6RP78</accession>
<sequence>MDRRVQHEQPGLVRDPLRLPHPRSDRVEVIGEDVQHARQVRADLGQFDDVPPVAGRGGAKSLRCGPLPFRFGFGTGPEPPVGDIVDTGRVPPHRFRQPTK</sequence>
<evidence type="ECO:0000313" key="2">
    <source>
        <dbReference type="EMBL" id="GAA3355912.1"/>
    </source>
</evidence>
<comment type="caution">
    <text evidence="2">The sequence shown here is derived from an EMBL/GenBank/DDBJ whole genome shotgun (WGS) entry which is preliminary data.</text>
</comment>
<dbReference type="EMBL" id="BAAAYK010000038">
    <property type="protein sequence ID" value="GAA3355912.1"/>
    <property type="molecule type" value="Genomic_DNA"/>
</dbReference>
<gene>
    <name evidence="2" type="ORF">GCM10020366_17910</name>
</gene>
<organism evidence="2 3">
    <name type="scientific">Saccharopolyspora gregorii</name>
    <dbReference type="NCBI Taxonomy" id="33914"/>
    <lineage>
        <taxon>Bacteria</taxon>
        <taxon>Bacillati</taxon>
        <taxon>Actinomycetota</taxon>
        <taxon>Actinomycetes</taxon>
        <taxon>Pseudonocardiales</taxon>
        <taxon>Pseudonocardiaceae</taxon>
        <taxon>Saccharopolyspora</taxon>
    </lineage>
</organism>
<feature type="region of interest" description="Disordered" evidence="1">
    <location>
        <begin position="73"/>
        <end position="100"/>
    </location>
</feature>
<proteinExistence type="predicted"/>
<protein>
    <submittedName>
        <fullName evidence="2">Uncharacterized protein</fullName>
    </submittedName>
</protein>
<feature type="region of interest" description="Disordered" evidence="1">
    <location>
        <begin position="1"/>
        <end position="20"/>
    </location>
</feature>
<evidence type="ECO:0000256" key="1">
    <source>
        <dbReference type="SAM" id="MobiDB-lite"/>
    </source>
</evidence>
<evidence type="ECO:0000313" key="3">
    <source>
        <dbReference type="Proteomes" id="UP001500483"/>
    </source>
</evidence>
<reference evidence="3" key="1">
    <citation type="journal article" date="2019" name="Int. J. Syst. Evol. Microbiol.">
        <title>The Global Catalogue of Microorganisms (GCM) 10K type strain sequencing project: providing services to taxonomists for standard genome sequencing and annotation.</title>
        <authorList>
            <consortium name="The Broad Institute Genomics Platform"/>
            <consortium name="The Broad Institute Genome Sequencing Center for Infectious Disease"/>
            <person name="Wu L."/>
            <person name="Ma J."/>
        </authorList>
    </citation>
    <scope>NUCLEOTIDE SEQUENCE [LARGE SCALE GENOMIC DNA]</scope>
    <source>
        <strain evidence="3">JCM 9687</strain>
    </source>
</reference>
<name>A0ABP6RP78_9PSEU</name>
<keyword evidence="3" id="KW-1185">Reference proteome</keyword>
<dbReference type="Proteomes" id="UP001500483">
    <property type="component" value="Unassembled WGS sequence"/>
</dbReference>
<feature type="compositionally biased region" description="Basic residues" evidence="1">
    <location>
        <begin position="91"/>
        <end position="100"/>
    </location>
</feature>